<organism evidence="3 4">
    <name type="scientific">Subtercola vilae</name>
    <dbReference type="NCBI Taxonomy" id="2056433"/>
    <lineage>
        <taxon>Bacteria</taxon>
        <taxon>Bacillati</taxon>
        <taxon>Actinomycetota</taxon>
        <taxon>Actinomycetes</taxon>
        <taxon>Micrococcales</taxon>
        <taxon>Microbacteriaceae</taxon>
        <taxon>Subtercola</taxon>
    </lineage>
</organism>
<dbReference type="RefSeq" id="WP_136642724.1">
    <property type="nucleotide sequence ID" value="NZ_QYRT01000026.1"/>
</dbReference>
<evidence type="ECO:0008006" key="5">
    <source>
        <dbReference type="Google" id="ProtNLM"/>
    </source>
</evidence>
<sequence>MTNLAPAYSPTIAPSDSPELDPFDDFPAPSWAPSWAPGHTPGTRPGIRSTLTLAGNGVLRRRKPKLAYAAVVIVGVMAIVVTQLLLSIGLSNGAYQIESLQSTQKDLGRSNESLSEKIDSLSSPQNLAASAESLGMVSNVNPVYLRLSDGAVLGTPKKAQASAGSLTGGQSSLTPNAAIAGAAAAGQPATPTAAAGAAAVTPSAPPAAAAAATVPWTGELPSPTTH</sequence>
<feature type="region of interest" description="Disordered" evidence="1">
    <location>
        <begin position="190"/>
        <end position="226"/>
    </location>
</feature>
<accession>A0A4T2BX76</accession>
<feature type="region of interest" description="Disordered" evidence="1">
    <location>
        <begin position="1"/>
        <end position="24"/>
    </location>
</feature>
<keyword evidence="4" id="KW-1185">Reference proteome</keyword>
<evidence type="ECO:0000256" key="1">
    <source>
        <dbReference type="SAM" id="MobiDB-lite"/>
    </source>
</evidence>
<feature type="compositionally biased region" description="Low complexity" evidence="1">
    <location>
        <begin position="190"/>
        <end position="213"/>
    </location>
</feature>
<dbReference type="AlphaFoldDB" id="A0A4T2BX76"/>
<dbReference type="EMBL" id="QYRT01000026">
    <property type="protein sequence ID" value="TIH34456.1"/>
    <property type="molecule type" value="Genomic_DNA"/>
</dbReference>
<evidence type="ECO:0000313" key="4">
    <source>
        <dbReference type="Proteomes" id="UP000306192"/>
    </source>
</evidence>
<dbReference type="OrthoDB" id="4792842at2"/>
<feature type="transmembrane region" description="Helical" evidence="2">
    <location>
        <begin position="66"/>
        <end position="86"/>
    </location>
</feature>
<keyword evidence="2" id="KW-1133">Transmembrane helix</keyword>
<evidence type="ECO:0000313" key="3">
    <source>
        <dbReference type="EMBL" id="TIH34456.1"/>
    </source>
</evidence>
<comment type="caution">
    <text evidence="3">The sequence shown here is derived from an EMBL/GenBank/DDBJ whole genome shotgun (WGS) entry which is preliminary data.</text>
</comment>
<name>A0A4T2BX76_9MICO</name>
<evidence type="ECO:0000256" key="2">
    <source>
        <dbReference type="SAM" id="Phobius"/>
    </source>
</evidence>
<keyword evidence="2" id="KW-0812">Transmembrane</keyword>
<protein>
    <recommendedName>
        <fullName evidence="5">Cell division protein FtsL</fullName>
    </recommendedName>
</protein>
<proteinExistence type="predicted"/>
<reference evidence="3 4" key="1">
    <citation type="journal article" date="2019" name="Microorganisms">
        <title>Systematic Affiliation and Genome Analysis of Subtercola vilae DB165(T) with Particular Emphasis on Cold Adaptation of an Isolate from a High-Altitude Cold Volcano Lake.</title>
        <authorList>
            <person name="Villalobos A.S."/>
            <person name="Wiese J."/>
            <person name="Imhoff J.F."/>
            <person name="Dorador C."/>
            <person name="Keller A."/>
            <person name="Hentschel U."/>
        </authorList>
    </citation>
    <scope>NUCLEOTIDE SEQUENCE [LARGE SCALE GENOMIC DNA]</scope>
    <source>
        <strain evidence="3 4">DB165</strain>
    </source>
</reference>
<keyword evidence="2" id="KW-0472">Membrane</keyword>
<gene>
    <name evidence="3" type="ORF">D4765_13005</name>
</gene>
<dbReference type="Proteomes" id="UP000306192">
    <property type="component" value="Unassembled WGS sequence"/>
</dbReference>